<dbReference type="KEGG" id="kfa:Q73A0000_06600"/>
<proteinExistence type="predicted"/>
<accession>A0A7M2Y8S9</accession>
<dbReference type="InterPro" id="IPR041162">
    <property type="entry name" value="Bact_HORMA_1"/>
</dbReference>
<dbReference type="Pfam" id="PF18138">
    <property type="entry name" value="bacHORMA_1"/>
    <property type="match status" value="1"/>
</dbReference>
<dbReference type="RefSeq" id="WP_193813288.1">
    <property type="nucleotide sequence ID" value="NZ_CP040442.1"/>
</dbReference>
<dbReference type="EMBL" id="CP040442">
    <property type="protein sequence ID" value="QOW10055.1"/>
    <property type="molecule type" value="Genomic_DNA"/>
</dbReference>
<dbReference type="AlphaFoldDB" id="A0A7M2Y8S9"/>
<gene>
    <name evidence="2" type="ORF">Q73A0000_06600</name>
</gene>
<protein>
    <recommendedName>
        <fullName evidence="1">Bacterial HORMA domain-containing protein</fullName>
    </recommendedName>
</protein>
<evidence type="ECO:0000259" key="1">
    <source>
        <dbReference type="Pfam" id="PF18138"/>
    </source>
</evidence>
<dbReference type="Proteomes" id="UP000594195">
    <property type="component" value="Chromosome"/>
</dbReference>
<evidence type="ECO:0000313" key="2">
    <source>
        <dbReference type="EMBL" id="QOW10055.1"/>
    </source>
</evidence>
<reference evidence="2 3" key="1">
    <citation type="submission" date="2019-05" db="EMBL/GenBank/DDBJ databases">
        <title>Chryseobacterium sp. isolated from King George Island, maritime Antarctica.</title>
        <authorList>
            <person name="Peng X."/>
        </authorList>
    </citation>
    <scope>NUCLEOTIDE SEQUENCE [LARGE SCALE GENOMIC DNA]</scope>
    <source>
        <strain evidence="2 3">7-3A</strain>
    </source>
</reference>
<keyword evidence="3" id="KW-1185">Reference proteome</keyword>
<feature type="domain" description="Bacterial HORMA" evidence="1">
    <location>
        <begin position="1"/>
        <end position="169"/>
    </location>
</feature>
<name>A0A7M2Y8S9_9FLAO</name>
<organism evidence="2 3">
    <name type="scientific">Kaistella flava</name>
    <name type="common">ex Peng et al. 2021</name>
    <dbReference type="NCBI Taxonomy" id="2038776"/>
    <lineage>
        <taxon>Bacteria</taxon>
        <taxon>Pseudomonadati</taxon>
        <taxon>Bacteroidota</taxon>
        <taxon>Flavobacteriia</taxon>
        <taxon>Flavobacteriales</taxon>
        <taxon>Weeksellaceae</taxon>
        <taxon>Chryseobacterium group</taxon>
        <taxon>Kaistella</taxon>
    </lineage>
</organism>
<sequence>MYGTNTKTNTYTVLDVRKAFENCEADIRTIARRTNKWTMDQVNIVFHDILKLAENDYLESVSITLINNSTNLPVKATKFIINDLGKATDSDRAGKNNDWPDTDNTSLSAILHYTQKWHNLNSNEKDNFKEELKCSWSSSNINNNFPHLQQTDAQLYASNGYELQKKNFK</sequence>
<evidence type="ECO:0000313" key="3">
    <source>
        <dbReference type="Proteomes" id="UP000594195"/>
    </source>
</evidence>